<organism evidence="1 2">
    <name type="scientific">Pseudomonas neustonica</name>
    <dbReference type="NCBI Taxonomy" id="2487346"/>
    <lineage>
        <taxon>Bacteria</taxon>
        <taxon>Pseudomonadati</taxon>
        <taxon>Pseudomonadota</taxon>
        <taxon>Gammaproteobacteria</taxon>
        <taxon>Pseudomonadales</taxon>
        <taxon>Pseudomonadaceae</taxon>
        <taxon>Pseudomonas</taxon>
    </lineage>
</organism>
<dbReference type="InterPro" id="IPR043148">
    <property type="entry name" value="TagF_C"/>
</dbReference>
<proteinExistence type="predicted"/>
<evidence type="ECO:0008006" key="3">
    <source>
        <dbReference type="Google" id="ProtNLM"/>
    </source>
</evidence>
<dbReference type="EMBL" id="RKKU01000001">
    <property type="protein sequence ID" value="ROZ88167.1"/>
    <property type="molecule type" value="Genomic_DNA"/>
</dbReference>
<evidence type="ECO:0000313" key="2">
    <source>
        <dbReference type="Proteomes" id="UP000275199"/>
    </source>
</evidence>
<evidence type="ECO:0000313" key="1">
    <source>
        <dbReference type="EMBL" id="ROZ88167.1"/>
    </source>
</evidence>
<keyword evidence="2" id="KW-1185">Reference proteome</keyword>
<sequence>MSDPSIVYFSKMFQAVPPLAQVARQLPGAFVSSRRSTLRAARAHYPELLTARYSRYFGALSKGNRLLDGADVIVTGSPYKNFLQPYSAKKCTVFHGTYMMLSQHALEQNAHFDLLCVTGPRMKTMIERFSLGMNLRTVDTGFLPFCEYPERSAIQRGQVLRGLGLGVDKQTVLYTSSRRGFGSWQRAAEQLLKSAPAHFNVILRPHPSQALTSRRRDRESFRHIQQLMTRRGNAFLDLSSRALSEVLSVADLVVSDANSPSEEALFYDIPQLFIETPECSRNIIQEIGTKEAMHPDDLGQLLTLYDCGLNLTIKDAPVAFSSILDKAIADAPVYAQQRQAYFSWVFGSRDRTAHQRVAEAIKTYLL</sequence>
<reference evidence="1 2" key="1">
    <citation type="submission" date="2018-11" db="EMBL/GenBank/DDBJ databases">
        <authorList>
            <person name="Jang G.I."/>
            <person name="Hwang C.Y."/>
        </authorList>
    </citation>
    <scope>NUCLEOTIDE SEQUENCE [LARGE SCALE GENOMIC DNA]</scope>
    <source>
        <strain evidence="1 2">SSM26</strain>
    </source>
</reference>
<gene>
    <name evidence="1" type="ORF">EF096_00250</name>
</gene>
<name>A0ABX9XRG0_9PSED</name>
<dbReference type="SUPFAM" id="SSF53756">
    <property type="entry name" value="UDP-Glycosyltransferase/glycogen phosphorylase"/>
    <property type="match status" value="1"/>
</dbReference>
<dbReference type="Gene3D" id="3.40.50.12580">
    <property type="match status" value="1"/>
</dbReference>
<accession>A0ABX9XRG0</accession>
<dbReference type="Proteomes" id="UP000275199">
    <property type="component" value="Unassembled WGS sequence"/>
</dbReference>
<protein>
    <recommendedName>
        <fullName evidence="3">CDP-glycerol--glycerophosphate glycerophosphotransferase</fullName>
    </recommendedName>
</protein>
<comment type="caution">
    <text evidence="1">The sequence shown here is derived from an EMBL/GenBank/DDBJ whole genome shotgun (WGS) entry which is preliminary data.</text>
</comment>